<gene>
    <name evidence="2" type="ORF">M409DRAFT_58550</name>
</gene>
<feature type="region of interest" description="Disordered" evidence="1">
    <location>
        <begin position="1"/>
        <end position="30"/>
    </location>
</feature>
<feature type="compositionally biased region" description="Polar residues" evidence="1">
    <location>
        <begin position="1248"/>
        <end position="1258"/>
    </location>
</feature>
<feature type="compositionally biased region" description="Acidic residues" evidence="1">
    <location>
        <begin position="709"/>
        <end position="718"/>
    </location>
</feature>
<feature type="region of interest" description="Disordered" evidence="1">
    <location>
        <begin position="230"/>
        <end position="271"/>
    </location>
</feature>
<sequence>MANLTPPIGSRLAHGFVRESRPDTSSTPIRRPLTQFHMPITAMSSSTEDGDSLLPDLAAARVFTSGLETPSFKPEIPVDLTSTALLSTRMHCMLLVVGSSQQTLQELRTFQCIRSTFQSGHQRDQGDVLLAKPVFQHQQHWYLPFLAAEPMRIMSNLPPQQSKARDPPQLHMNLPLCIKLMSIEFGFKKDRFVKNFPDLYSSPEKPAQPPMASSDDEVLGDILIQAVDRSADDSSNPHETSPQPQAALPSQETTSNATTSSNRNTPIPTIESSDITVTIEFRCSDTQTEAATIKAWRPISRDIKSRASEKDFSEMLREALREKLTSEQQLIDRLQLSEQEVHMYPAITFNDWRDLYLTPDVRGTFKFEVVEDLFVRPFDPKAILVIVDVAIRKLHSEADTFLKPNCDQFLPLGWGPTQEPSYYRIPNGKALTGARTTHLVRFNNGMLKPLTVESWLVSERLLGDVETGKVLNDFEPPMKPFPHFGQPNAASLKDAVKNKIEKLEKTSTLGVSDRNVPGVPKLSFQPYASNNLGPLSAVDRVIPTAIRFVNRLSQNQSLDIPTTEWFPYYSHFDPARVCTLLRNLLNKDTESNSNQSYTLFSRDECDKWNIDLWVMPQDDGERKMRFWWCGSLAQFLSDADDWKDDLRLYMEAHIVPVTTQHCQSEISQSAQKASLHSPVATSEAGSSGSCNAEDAKSSEGPSASSDAEAVSEDPEPDETIFNHNDSGDEEDEKLPNYLSWVEPDSGPRGCSGHIRTTFSFPKERYQFPVQELPVQQSVISLDKPLSDLPEIVDSHFQAASRPHAAYVSDFQQRGGKVVLDMGISFKKDNSGRNHYVNAKELERCRIKHFRDLFRSHHDVKVGAVVPAHAKIELFLGSGASKTSSQAQNSSQTQEQADSGIRYHRYGTISLSQGNTNQSRHSPMNLALLARYDPADPSTWRPVQVPYRKVNGTLIGTLSEKEESSHQEPFQPGTRLVKKYQGVPQHRSADAIGYPLEVYINWVLKQAVQHRFSERNVPKLPNLSFIQFNSDSRIPSQGDAEKIYLAFRIENRLHELGLEDVAVPRDVLMTVNAFALASQTFPLIDGTLQARLEHYAATTDHKIRSGKHPSRLFHEDTKGKWKIIYWVMPQASTMQKLRPYRKGEVKLEQFLDKHMVKKGDTRLDFTVEAETWYRLRLGNTIKRWLATSPRPNAEQTDEMTEPETPVRLIQDETLQSNGLDGRSNAPRKKSITIRLSSSRSASIPSSSSNEPQTPSHSPKIIFQSSIDGRIFAEADDADDTIDKVDPSIKDPVRISVHVSCNGMIYVHRAVISLDCPREGLTTAIARLCADWRASQAEYLQFLQTHGKCVHMVANIHFGDHRDLYVSGNEQGCHRFETLRDFFDSEELHFLESTGKLPMIGVIVTVQAENMPEGGGVSEYPSPTTTQWSHHRVGGWTIADKTENSQHSPLSIGLYAPYDRATGHMHAKLIEIREREINNLLIDSFTNPLKHDHITTPSHLEPQYIGLTSANHKVHKLIKRNVLFNAKFHRPEQNVAILPMMTFNEFTRPEGAAHTDSISNDPIHLAVRLVNALPPNLQHIHLPTNILLTVHPGKGTKSAIITTLTSTLQAYGKKFLFDHLGIGQLFKPKMHEDGVVRDVWNEHRLDLWVLPQKGHGRMHLFERGSLKWFLDAEMAAEGDRRLYVEAWILPGVERELWEVVSEGEDE</sequence>
<evidence type="ECO:0000256" key="1">
    <source>
        <dbReference type="SAM" id="MobiDB-lite"/>
    </source>
</evidence>
<accession>A0A6A6C4P6</accession>
<protein>
    <submittedName>
        <fullName evidence="2">Uncharacterized protein</fullName>
    </submittedName>
</protein>
<name>A0A6A6C4P6_ZASCE</name>
<organism evidence="2 3">
    <name type="scientific">Zasmidium cellare ATCC 36951</name>
    <dbReference type="NCBI Taxonomy" id="1080233"/>
    <lineage>
        <taxon>Eukaryota</taxon>
        <taxon>Fungi</taxon>
        <taxon>Dikarya</taxon>
        <taxon>Ascomycota</taxon>
        <taxon>Pezizomycotina</taxon>
        <taxon>Dothideomycetes</taxon>
        <taxon>Dothideomycetidae</taxon>
        <taxon>Mycosphaerellales</taxon>
        <taxon>Mycosphaerellaceae</taxon>
        <taxon>Zasmidium</taxon>
    </lineage>
</organism>
<feature type="compositionally biased region" description="Low complexity" evidence="1">
    <location>
        <begin position="253"/>
        <end position="265"/>
    </location>
</feature>
<dbReference type="EMBL" id="ML993615">
    <property type="protein sequence ID" value="KAF2162104.1"/>
    <property type="molecule type" value="Genomic_DNA"/>
</dbReference>
<feature type="region of interest" description="Disordered" evidence="1">
    <location>
        <begin position="1186"/>
        <end position="1258"/>
    </location>
</feature>
<dbReference type="GeneID" id="54567213"/>
<feature type="compositionally biased region" description="Polar residues" evidence="1">
    <location>
        <begin position="666"/>
        <end position="690"/>
    </location>
</feature>
<evidence type="ECO:0000313" key="2">
    <source>
        <dbReference type="EMBL" id="KAF2162104.1"/>
    </source>
</evidence>
<dbReference type="RefSeq" id="XP_033662993.1">
    <property type="nucleotide sequence ID" value="XM_033813941.1"/>
</dbReference>
<evidence type="ECO:0000313" key="3">
    <source>
        <dbReference type="Proteomes" id="UP000799537"/>
    </source>
</evidence>
<feature type="region of interest" description="Disordered" evidence="1">
    <location>
        <begin position="666"/>
        <end position="732"/>
    </location>
</feature>
<proteinExistence type="predicted"/>
<feature type="compositionally biased region" description="Low complexity" evidence="1">
    <location>
        <begin position="1231"/>
        <end position="1247"/>
    </location>
</feature>
<feature type="compositionally biased region" description="Polar residues" evidence="1">
    <location>
        <begin position="237"/>
        <end position="252"/>
    </location>
</feature>
<dbReference type="Proteomes" id="UP000799537">
    <property type="component" value="Unassembled WGS sequence"/>
</dbReference>
<dbReference type="OrthoDB" id="3642939at2759"/>
<keyword evidence="3" id="KW-1185">Reference proteome</keyword>
<reference evidence="2" key="1">
    <citation type="journal article" date="2020" name="Stud. Mycol.">
        <title>101 Dothideomycetes genomes: a test case for predicting lifestyles and emergence of pathogens.</title>
        <authorList>
            <person name="Haridas S."/>
            <person name="Albert R."/>
            <person name="Binder M."/>
            <person name="Bloem J."/>
            <person name="Labutti K."/>
            <person name="Salamov A."/>
            <person name="Andreopoulos B."/>
            <person name="Baker S."/>
            <person name="Barry K."/>
            <person name="Bills G."/>
            <person name="Bluhm B."/>
            <person name="Cannon C."/>
            <person name="Castanera R."/>
            <person name="Culley D."/>
            <person name="Daum C."/>
            <person name="Ezra D."/>
            <person name="Gonzalez J."/>
            <person name="Henrissat B."/>
            <person name="Kuo A."/>
            <person name="Liang C."/>
            <person name="Lipzen A."/>
            <person name="Lutzoni F."/>
            <person name="Magnuson J."/>
            <person name="Mondo S."/>
            <person name="Nolan M."/>
            <person name="Ohm R."/>
            <person name="Pangilinan J."/>
            <person name="Park H.-J."/>
            <person name="Ramirez L."/>
            <person name="Alfaro M."/>
            <person name="Sun H."/>
            <person name="Tritt A."/>
            <person name="Yoshinaga Y."/>
            <person name="Zwiers L.-H."/>
            <person name="Turgeon B."/>
            <person name="Goodwin S."/>
            <person name="Spatafora J."/>
            <person name="Crous P."/>
            <person name="Grigoriev I."/>
        </authorList>
    </citation>
    <scope>NUCLEOTIDE SEQUENCE</scope>
    <source>
        <strain evidence="2">ATCC 36951</strain>
    </source>
</reference>